<organism evidence="3 4">
    <name type="scientific">Thauera phenolivorans</name>
    <dbReference type="NCBI Taxonomy" id="1792543"/>
    <lineage>
        <taxon>Bacteria</taxon>
        <taxon>Pseudomonadati</taxon>
        <taxon>Pseudomonadota</taxon>
        <taxon>Betaproteobacteria</taxon>
        <taxon>Rhodocyclales</taxon>
        <taxon>Zoogloeaceae</taxon>
        <taxon>Thauera</taxon>
    </lineage>
</organism>
<feature type="signal peptide" evidence="1">
    <location>
        <begin position="1"/>
        <end position="25"/>
    </location>
</feature>
<sequence length="160" mass="16972">MPRMPAARTLASSLAAALVLLSASGCENMQKRDWGTAIGGLLGGIAGYKIGDDSAGGAAIGVLLGGVVGRMIGQYMDDADRKRLAETIDTTPRGRTVSWHNEDTGRDFAVTPTSDFYAEAGKECRRFDQVVEVDGRREVMEGIACRTPGEENLDFSSQAA</sequence>
<dbReference type="InterPro" id="IPR016364">
    <property type="entry name" value="Surface_antigen_Rickettsia"/>
</dbReference>
<dbReference type="EMBL" id="JAAYYV010000178">
    <property type="protein sequence ID" value="NLF54070.1"/>
    <property type="molecule type" value="Genomic_DNA"/>
</dbReference>
<dbReference type="Pfam" id="PF13488">
    <property type="entry name" value="Gly-zipper_Omp"/>
    <property type="match status" value="1"/>
</dbReference>
<accession>A0A7X7R7E6</accession>
<evidence type="ECO:0000259" key="2">
    <source>
        <dbReference type="Pfam" id="PF13488"/>
    </source>
</evidence>
<evidence type="ECO:0000313" key="3">
    <source>
        <dbReference type="EMBL" id="NLF54070.1"/>
    </source>
</evidence>
<comment type="caution">
    <text evidence="3">The sequence shown here is derived from an EMBL/GenBank/DDBJ whole genome shotgun (WGS) entry which is preliminary data.</text>
</comment>
<reference evidence="3 4" key="1">
    <citation type="journal article" date="2020" name="Biotechnol. Biofuels">
        <title>New insights from the biogas microbiome by comprehensive genome-resolved metagenomics of nearly 1600 species originating from multiple anaerobic digesters.</title>
        <authorList>
            <person name="Campanaro S."/>
            <person name="Treu L."/>
            <person name="Rodriguez-R L.M."/>
            <person name="Kovalovszki A."/>
            <person name="Ziels R.M."/>
            <person name="Maus I."/>
            <person name="Zhu X."/>
            <person name="Kougias P.G."/>
            <person name="Basile A."/>
            <person name="Luo G."/>
            <person name="Schluter A."/>
            <person name="Konstantinidis K.T."/>
            <person name="Angelidaki I."/>
        </authorList>
    </citation>
    <scope>NUCLEOTIDE SEQUENCE [LARGE SCALE GENOMIC DNA]</scope>
    <source>
        <strain evidence="3">AS06rmzACSIP_256</strain>
    </source>
</reference>
<dbReference type="Proteomes" id="UP000536534">
    <property type="component" value="Unassembled WGS sequence"/>
</dbReference>
<proteinExistence type="predicted"/>
<evidence type="ECO:0000256" key="1">
    <source>
        <dbReference type="SAM" id="SignalP"/>
    </source>
</evidence>
<dbReference type="InterPro" id="IPR039567">
    <property type="entry name" value="Gly-zipper"/>
</dbReference>
<evidence type="ECO:0000313" key="4">
    <source>
        <dbReference type="Proteomes" id="UP000536534"/>
    </source>
</evidence>
<feature type="domain" description="Glycine zipper" evidence="2">
    <location>
        <begin position="35"/>
        <end position="78"/>
    </location>
</feature>
<feature type="chain" id="PRO_5030803431" evidence="1">
    <location>
        <begin position="26"/>
        <end position="160"/>
    </location>
</feature>
<dbReference type="AlphaFoldDB" id="A0A7X7R7E6"/>
<dbReference type="PROSITE" id="PS51257">
    <property type="entry name" value="PROKAR_LIPOPROTEIN"/>
    <property type="match status" value="1"/>
</dbReference>
<keyword evidence="1" id="KW-0732">Signal</keyword>
<dbReference type="OrthoDB" id="6170015at2"/>
<protein>
    <submittedName>
        <fullName evidence="3">Glycine zipper 2TM domain-containing protein</fullName>
    </submittedName>
</protein>
<dbReference type="PIRSF" id="PIRSF002721">
    <property type="entry name" value="Surface_antigen_Rickettsia"/>
    <property type="match status" value="1"/>
</dbReference>
<gene>
    <name evidence="3" type="ORF">GX576_06690</name>
</gene>
<dbReference type="RefSeq" id="WP_108722507.1">
    <property type="nucleotide sequence ID" value="NZ_MBFM01000005.1"/>
</dbReference>
<name>A0A7X7R7E6_9RHOO</name>